<dbReference type="InterPro" id="IPR002611">
    <property type="entry name" value="IstB_ATP-bd"/>
</dbReference>
<dbReference type="PIRSF" id="PIRSF003073">
    <property type="entry name" value="DNAC_TnpB_IstB"/>
    <property type="match status" value="1"/>
</dbReference>
<dbReference type="Gene3D" id="3.40.50.300">
    <property type="entry name" value="P-loop containing nucleotide triphosphate hydrolases"/>
    <property type="match status" value="1"/>
</dbReference>
<name>A0A1I2B8S9_9RHOB</name>
<feature type="domain" description="IstB-like ATP-binding" evidence="3">
    <location>
        <begin position="10"/>
        <end position="241"/>
    </location>
</feature>
<dbReference type="InterPro" id="IPR028350">
    <property type="entry name" value="DNAC/IstB-like"/>
</dbReference>
<dbReference type="NCBIfam" id="NF038214">
    <property type="entry name" value="IS21_help_AAA"/>
    <property type="match status" value="1"/>
</dbReference>
<dbReference type="CDD" id="cd00009">
    <property type="entry name" value="AAA"/>
    <property type="match status" value="1"/>
</dbReference>
<evidence type="ECO:0000313" key="5">
    <source>
        <dbReference type="Proteomes" id="UP000198977"/>
    </source>
</evidence>
<organism evidence="4 5">
    <name type="scientific">Sulfitobacter brevis</name>
    <dbReference type="NCBI Taxonomy" id="74348"/>
    <lineage>
        <taxon>Bacteria</taxon>
        <taxon>Pseudomonadati</taxon>
        <taxon>Pseudomonadota</taxon>
        <taxon>Alphaproteobacteria</taxon>
        <taxon>Rhodobacterales</taxon>
        <taxon>Roseobacteraceae</taxon>
        <taxon>Sulfitobacter</taxon>
    </lineage>
</organism>
<sequence>MLDHPTLDHLKALRLDGMAEAFAELQAQDAAADFSHAEWLGLLVDREVASRETKRFEARMRSARLRHVGACPEDVDYRARRGLDKALFQNLLTGRWITDKRNLIITGPCGVGKTWLGCALAQTACRDGVTVAYKRMPRLFEELELAHDDGRFPRLFRSITKAQLLILDDWGPDRLTATQRRDLMELVEERYGRGSTMITSQLPIKAWHDVIGEPTFADAILDRIVHNAYRIELEGASMRKTIAKMDDEMPQT</sequence>
<dbReference type="Proteomes" id="UP000198977">
    <property type="component" value="Unassembled WGS sequence"/>
</dbReference>
<keyword evidence="1" id="KW-0547">Nucleotide-binding</keyword>
<dbReference type="EMBL" id="FOMW01000008">
    <property type="protein sequence ID" value="SFE52612.1"/>
    <property type="molecule type" value="Genomic_DNA"/>
</dbReference>
<dbReference type="STRING" id="74348.SAMN04488523_10829"/>
<dbReference type="PANTHER" id="PTHR30050:SF4">
    <property type="entry name" value="ATP-BINDING PROTEIN RV3427C IN INSERTION SEQUENCE-RELATED"/>
    <property type="match status" value="1"/>
</dbReference>
<dbReference type="FunFam" id="3.40.50.300:FF:001361">
    <property type="entry name" value="AAA family ATPase"/>
    <property type="match status" value="1"/>
</dbReference>
<dbReference type="RefSeq" id="WP_093924077.1">
    <property type="nucleotide sequence ID" value="NZ_FOMW01000008.1"/>
</dbReference>
<evidence type="ECO:0000313" key="4">
    <source>
        <dbReference type="EMBL" id="SFE52612.1"/>
    </source>
</evidence>
<keyword evidence="2" id="KW-0067">ATP-binding</keyword>
<gene>
    <name evidence="4" type="ORF">SAMN04488523_10829</name>
</gene>
<reference evidence="4 5" key="1">
    <citation type="submission" date="2016-10" db="EMBL/GenBank/DDBJ databases">
        <authorList>
            <person name="de Groot N.N."/>
        </authorList>
    </citation>
    <scope>NUCLEOTIDE SEQUENCE [LARGE SCALE GENOMIC DNA]</scope>
    <source>
        <strain evidence="4 5">DSM 11443</strain>
    </source>
</reference>
<dbReference type="GO" id="GO:0005524">
    <property type="term" value="F:ATP binding"/>
    <property type="evidence" value="ECO:0007669"/>
    <property type="project" value="UniProtKB-KW"/>
</dbReference>
<evidence type="ECO:0000256" key="2">
    <source>
        <dbReference type="ARBA" id="ARBA00022840"/>
    </source>
</evidence>
<evidence type="ECO:0000259" key="3">
    <source>
        <dbReference type="Pfam" id="PF01695"/>
    </source>
</evidence>
<accession>A0A1I2B8S9</accession>
<proteinExistence type="predicted"/>
<dbReference type="AlphaFoldDB" id="A0A1I2B8S9"/>
<dbReference type="InterPro" id="IPR027417">
    <property type="entry name" value="P-loop_NTPase"/>
</dbReference>
<evidence type="ECO:0000256" key="1">
    <source>
        <dbReference type="ARBA" id="ARBA00022741"/>
    </source>
</evidence>
<dbReference type="OrthoDB" id="8150723at2"/>
<dbReference type="PANTHER" id="PTHR30050">
    <property type="entry name" value="CHROMOSOMAL REPLICATION INITIATOR PROTEIN DNAA"/>
    <property type="match status" value="1"/>
</dbReference>
<dbReference type="Pfam" id="PF01695">
    <property type="entry name" value="IstB_IS21"/>
    <property type="match status" value="1"/>
</dbReference>
<dbReference type="InterPro" id="IPR047661">
    <property type="entry name" value="IstB"/>
</dbReference>
<keyword evidence="5" id="KW-1185">Reference proteome</keyword>
<dbReference type="SUPFAM" id="SSF52540">
    <property type="entry name" value="P-loop containing nucleoside triphosphate hydrolases"/>
    <property type="match status" value="1"/>
</dbReference>
<protein>
    <submittedName>
        <fullName evidence="4">DNA replication protein DnaC</fullName>
    </submittedName>
</protein>
<dbReference type="GO" id="GO:0006260">
    <property type="term" value="P:DNA replication"/>
    <property type="evidence" value="ECO:0007669"/>
    <property type="project" value="TreeGrafter"/>
</dbReference>